<protein>
    <submittedName>
        <fullName evidence="2">Uncharacterized protein</fullName>
    </submittedName>
</protein>
<evidence type="ECO:0000313" key="2">
    <source>
        <dbReference type="EMBL" id="ERM93818.1"/>
    </source>
</evidence>
<reference evidence="3" key="1">
    <citation type="journal article" date="2013" name="Science">
        <title>The Amborella genome and the evolution of flowering plants.</title>
        <authorList>
            <consortium name="Amborella Genome Project"/>
        </authorList>
    </citation>
    <scope>NUCLEOTIDE SEQUENCE [LARGE SCALE GENOMIC DNA]</scope>
</reference>
<feature type="region of interest" description="Disordered" evidence="1">
    <location>
        <begin position="103"/>
        <end position="126"/>
    </location>
</feature>
<gene>
    <name evidence="2" type="ORF">AMTR_s00138p00034810</name>
</gene>
<proteinExistence type="predicted"/>
<evidence type="ECO:0000256" key="1">
    <source>
        <dbReference type="SAM" id="MobiDB-lite"/>
    </source>
</evidence>
<name>W1NEJ4_AMBTC</name>
<organism evidence="2 3">
    <name type="scientific">Amborella trichopoda</name>
    <dbReference type="NCBI Taxonomy" id="13333"/>
    <lineage>
        <taxon>Eukaryota</taxon>
        <taxon>Viridiplantae</taxon>
        <taxon>Streptophyta</taxon>
        <taxon>Embryophyta</taxon>
        <taxon>Tracheophyta</taxon>
        <taxon>Spermatophyta</taxon>
        <taxon>Magnoliopsida</taxon>
        <taxon>Amborellales</taxon>
        <taxon>Amborellaceae</taxon>
        <taxon>Amborella</taxon>
    </lineage>
</organism>
<accession>W1NEJ4</accession>
<dbReference type="HOGENOM" id="CLU_1984591_0_0_1"/>
<dbReference type="Proteomes" id="UP000017836">
    <property type="component" value="Unassembled WGS sequence"/>
</dbReference>
<evidence type="ECO:0000313" key="3">
    <source>
        <dbReference type="Proteomes" id="UP000017836"/>
    </source>
</evidence>
<dbReference type="Gramene" id="ERM93818">
    <property type="protein sequence ID" value="ERM93818"/>
    <property type="gene ID" value="AMTR_s00138p00034810"/>
</dbReference>
<dbReference type="AlphaFoldDB" id="W1NEJ4"/>
<sequence>MGKGDQYNFEAIQTIEWRRKSKRILRVCLMSGQRMSSHVKTNPERYAFLRSHEKPASGSNGNCKSKCGSSYFHPLPHSQTKQMLGSPVKNESTKWSGVVTLTTTKTQDPGQNHLGAGSFVQTSCSH</sequence>
<keyword evidence="3" id="KW-1185">Reference proteome</keyword>
<dbReference type="EMBL" id="KI397561">
    <property type="protein sequence ID" value="ERM93818.1"/>
    <property type="molecule type" value="Genomic_DNA"/>
</dbReference>